<dbReference type="EMBL" id="JACIEP010000004">
    <property type="protein sequence ID" value="MBB4035424.1"/>
    <property type="molecule type" value="Genomic_DNA"/>
</dbReference>
<evidence type="ECO:0000313" key="1">
    <source>
        <dbReference type="EMBL" id="MBB4035424.1"/>
    </source>
</evidence>
<dbReference type="Proteomes" id="UP000555103">
    <property type="component" value="Unassembled WGS sequence"/>
</dbReference>
<keyword evidence="2" id="KW-1185">Reference proteome</keyword>
<evidence type="ECO:0000313" key="2">
    <source>
        <dbReference type="Proteomes" id="UP000555103"/>
    </source>
</evidence>
<proteinExistence type="predicted"/>
<accession>A0A840CPE6</accession>
<dbReference type="RefSeq" id="WP_183306366.1">
    <property type="nucleotide sequence ID" value="NZ_JACIEP010000004.1"/>
</dbReference>
<organism evidence="1 2">
    <name type="scientific">Dysgonomonas hofstadii</name>
    <dbReference type="NCBI Taxonomy" id="637886"/>
    <lineage>
        <taxon>Bacteria</taxon>
        <taxon>Pseudomonadati</taxon>
        <taxon>Bacteroidota</taxon>
        <taxon>Bacteroidia</taxon>
        <taxon>Bacteroidales</taxon>
        <taxon>Dysgonomonadaceae</taxon>
        <taxon>Dysgonomonas</taxon>
    </lineage>
</organism>
<gene>
    <name evidence="1" type="ORF">GGR21_001317</name>
</gene>
<sequence>MAKFELKFPVFSFGNADDNMIYVHFDNRSYSLASMSIYKKENFHNEEDVDSDGNIYWVDKVQFVK</sequence>
<comment type="caution">
    <text evidence="1">The sequence shown here is derived from an EMBL/GenBank/DDBJ whole genome shotgun (WGS) entry which is preliminary data.</text>
</comment>
<reference evidence="1 2" key="1">
    <citation type="submission" date="2020-08" db="EMBL/GenBank/DDBJ databases">
        <title>Genomic Encyclopedia of Type Strains, Phase IV (KMG-IV): sequencing the most valuable type-strain genomes for metagenomic binning, comparative biology and taxonomic classification.</title>
        <authorList>
            <person name="Goeker M."/>
        </authorList>
    </citation>
    <scope>NUCLEOTIDE SEQUENCE [LARGE SCALE GENOMIC DNA]</scope>
    <source>
        <strain evidence="1 2">DSM 104969</strain>
    </source>
</reference>
<dbReference type="AlphaFoldDB" id="A0A840CPE6"/>
<name>A0A840CPE6_9BACT</name>
<protein>
    <submittedName>
        <fullName evidence="1">Uncharacterized protein</fullName>
    </submittedName>
</protein>